<accession>A0A098B694</accession>
<reference evidence="1" key="1">
    <citation type="submission" date="2014-07" db="EMBL/GenBank/DDBJ databases">
        <authorList>
            <person name="Hornung V.Bastian."/>
        </authorList>
    </citation>
    <scope>NUCLEOTIDE SEQUENCE</scope>
    <source>
        <strain evidence="1">PCE-S</strain>
    </source>
</reference>
<proteinExistence type="predicted"/>
<evidence type="ECO:0000313" key="1">
    <source>
        <dbReference type="EMBL" id="CDX04398.1"/>
    </source>
</evidence>
<gene>
    <name evidence="1" type="ORF">DPCES_4512</name>
</gene>
<sequence>MKAAPRGKHFAYKIVDRGFGKLYTGYSFRCMENFTIGEVRKEAVMMTMLLIQADVYGVNPVTSSAAWDYPI</sequence>
<organism evidence="1">
    <name type="scientific">Desulfitobacterium hafniense</name>
    <name type="common">Desulfitobacterium frappieri</name>
    <dbReference type="NCBI Taxonomy" id="49338"/>
    <lineage>
        <taxon>Bacteria</taxon>
        <taxon>Bacillati</taxon>
        <taxon>Bacillota</taxon>
        <taxon>Clostridia</taxon>
        <taxon>Eubacteriales</taxon>
        <taxon>Desulfitobacteriaceae</taxon>
        <taxon>Desulfitobacterium</taxon>
    </lineage>
</organism>
<protein>
    <submittedName>
        <fullName evidence="1">Uncharacterized protein</fullName>
    </submittedName>
</protein>
<name>A0A098B694_DESHA</name>
<dbReference type="EMBL" id="LK996017">
    <property type="protein sequence ID" value="CDX04398.1"/>
    <property type="molecule type" value="Genomic_DNA"/>
</dbReference>
<dbReference type="PATRIC" id="fig|49338.4.peg.4855"/>
<dbReference type="AlphaFoldDB" id="A0A098B694"/>